<evidence type="ECO:0000313" key="1">
    <source>
        <dbReference type="EMBL" id="GBL98712.1"/>
    </source>
</evidence>
<sequence>MKIQCGWNSNFFLGLRHISSVSYIDEGVLHHLFQKKGSGLVVNVPRYVCQLMRVDRACGIRRLERKEMKGLSQSTPLKTVTMDPVTVSTAGVLTSGYGETSDYVWRLTSTWP</sequence>
<organism evidence="1 2">
    <name type="scientific">Araneus ventricosus</name>
    <name type="common">Orbweaver spider</name>
    <name type="synonym">Epeira ventricosa</name>
    <dbReference type="NCBI Taxonomy" id="182803"/>
    <lineage>
        <taxon>Eukaryota</taxon>
        <taxon>Metazoa</taxon>
        <taxon>Ecdysozoa</taxon>
        <taxon>Arthropoda</taxon>
        <taxon>Chelicerata</taxon>
        <taxon>Arachnida</taxon>
        <taxon>Araneae</taxon>
        <taxon>Araneomorphae</taxon>
        <taxon>Entelegynae</taxon>
        <taxon>Araneoidea</taxon>
        <taxon>Araneidae</taxon>
        <taxon>Araneus</taxon>
    </lineage>
</organism>
<keyword evidence="2" id="KW-1185">Reference proteome</keyword>
<dbReference type="AlphaFoldDB" id="A0A4Y2C2S6"/>
<accession>A0A4Y2C2S6</accession>
<dbReference type="Proteomes" id="UP000499080">
    <property type="component" value="Unassembled WGS sequence"/>
</dbReference>
<name>A0A4Y2C2S6_ARAVE</name>
<proteinExistence type="predicted"/>
<evidence type="ECO:0000313" key="2">
    <source>
        <dbReference type="Proteomes" id="UP000499080"/>
    </source>
</evidence>
<protein>
    <submittedName>
        <fullName evidence="1">Uncharacterized protein</fullName>
    </submittedName>
</protein>
<dbReference type="EMBL" id="BGPR01000142">
    <property type="protein sequence ID" value="GBL98712.1"/>
    <property type="molecule type" value="Genomic_DNA"/>
</dbReference>
<gene>
    <name evidence="1" type="ORF">AVEN_8616_1</name>
</gene>
<comment type="caution">
    <text evidence="1">The sequence shown here is derived from an EMBL/GenBank/DDBJ whole genome shotgun (WGS) entry which is preliminary data.</text>
</comment>
<reference evidence="1 2" key="1">
    <citation type="journal article" date="2019" name="Sci. Rep.">
        <title>Orb-weaving spider Araneus ventricosus genome elucidates the spidroin gene catalogue.</title>
        <authorList>
            <person name="Kono N."/>
            <person name="Nakamura H."/>
            <person name="Ohtoshi R."/>
            <person name="Moran D.A.P."/>
            <person name="Shinohara A."/>
            <person name="Yoshida Y."/>
            <person name="Fujiwara M."/>
            <person name="Mori M."/>
            <person name="Tomita M."/>
            <person name="Arakawa K."/>
        </authorList>
    </citation>
    <scope>NUCLEOTIDE SEQUENCE [LARGE SCALE GENOMIC DNA]</scope>
</reference>